<gene>
    <name evidence="2" type="ORF">SGUI_1619</name>
</gene>
<dbReference type="RefSeq" id="WP_066638609.1">
    <property type="nucleotide sequence ID" value="NZ_CP014989.1"/>
</dbReference>
<accession>A0A1B1NCC0</accession>
<feature type="transmembrane region" description="Helical" evidence="1">
    <location>
        <begin position="12"/>
        <end position="36"/>
    </location>
</feature>
<dbReference type="Proteomes" id="UP000092482">
    <property type="component" value="Chromosome"/>
</dbReference>
<name>A0A1B1NCC0_9MICO</name>
<keyword evidence="1" id="KW-0812">Transmembrane</keyword>
<keyword evidence="3" id="KW-1185">Reference proteome</keyword>
<evidence type="ECO:0000313" key="3">
    <source>
        <dbReference type="Proteomes" id="UP000092482"/>
    </source>
</evidence>
<dbReference type="AlphaFoldDB" id="A0A1B1NCC0"/>
<dbReference type="STRING" id="1758689.SGUI_1619"/>
<organism evidence="2 3">
    <name type="scientific">Serinicoccus hydrothermalis</name>
    <dbReference type="NCBI Taxonomy" id="1758689"/>
    <lineage>
        <taxon>Bacteria</taxon>
        <taxon>Bacillati</taxon>
        <taxon>Actinomycetota</taxon>
        <taxon>Actinomycetes</taxon>
        <taxon>Micrococcales</taxon>
        <taxon>Ornithinimicrobiaceae</taxon>
        <taxon>Serinicoccus</taxon>
    </lineage>
</organism>
<dbReference type="PATRIC" id="fig|1758689.4.peg.1676"/>
<keyword evidence="1" id="KW-0472">Membrane</keyword>
<protein>
    <submittedName>
        <fullName evidence="2">Putative membrane protein</fullName>
    </submittedName>
</protein>
<feature type="transmembrane region" description="Helical" evidence="1">
    <location>
        <begin position="56"/>
        <end position="74"/>
    </location>
</feature>
<sequence>MGTEQAARWSWLTGGWAGFVLALLVGAATYAVWLAWDNENYYDAALGAYQGPYRPMQVVGCGLTFVVVTALLALRWPPLAVAAGSTVGFWLFWTIQAGSSDQTGLFLFGSILLFPVLVAGSGLASGIGFVLRRRWRRTTRSRQSGTGDWR</sequence>
<dbReference type="KEGG" id="serj:SGUI_1619"/>
<dbReference type="EMBL" id="CP014989">
    <property type="protein sequence ID" value="ANS79015.1"/>
    <property type="molecule type" value="Genomic_DNA"/>
</dbReference>
<evidence type="ECO:0000256" key="1">
    <source>
        <dbReference type="SAM" id="Phobius"/>
    </source>
</evidence>
<proteinExistence type="predicted"/>
<reference evidence="2 3" key="1">
    <citation type="submission" date="2016-03" db="EMBL/GenBank/DDBJ databases">
        <title>Shallow-sea hydrothermal system.</title>
        <authorList>
            <person name="Tang K."/>
        </authorList>
    </citation>
    <scope>NUCLEOTIDE SEQUENCE [LARGE SCALE GENOMIC DNA]</scope>
    <source>
        <strain evidence="2 3">JLT9</strain>
    </source>
</reference>
<dbReference type="OrthoDB" id="4246695at2"/>
<keyword evidence="1" id="KW-1133">Transmembrane helix</keyword>
<feature type="transmembrane region" description="Helical" evidence="1">
    <location>
        <begin position="105"/>
        <end position="131"/>
    </location>
</feature>
<feature type="transmembrane region" description="Helical" evidence="1">
    <location>
        <begin position="79"/>
        <end position="99"/>
    </location>
</feature>
<evidence type="ECO:0000313" key="2">
    <source>
        <dbReference type="EMBL" id="ANS79015.1"/>
    </source>
</evidence>